<evidence type="ECO:0000313" key="1">
    <source>
        <dbReference type="EMBL" id="QHU21826.1"/>
    </source>
</evidence>
<proteinExistence type="predicted"/>
<dbReference type="AlphaFoldDB" id="A0A6C0KXH0"/>
<reference evidence="1" key="1">
    <citation type="journal article" date="2020" name="Nature">
        <title>Giant virus diversity and host interactions through global metagenomics.</title>
        <authorList>
            <person name="Schulz F."/>
            <person name="Roux S."/>
            <person name="Paez-Espino D."/>
            <person name="Jungbluth S."/>
            <person name="Walsh D.A."/>
            <person name="Denef V.J."/>
            <person name="McMahon K.D."/>
            <person name="Konstantinidis K.T."/>
            <person name="Eloe-Fadrosh E.A."/>
            <person name="Kyrpides N.C."/>
            <person name="Woyke T."/>
        </authorList>
    </citation>
    <scope>NUCLEOTIDE SEQUENCE</scope>
    <source>
        <strain evidence="1">GVMAG-S-3300013286-35</strain>
    </source>
</reference>
<organism evidence="1">
    <name type="scientific">viral metagenome</name>
    <dbReference type="NCBI Taxonomy" id="1070528"/>
    <lineage>
        <taxon>unclassified sequences</taxon>
        <taxon>metagenomes</taxon>
        <taxon>organismal metagenomes</taxon>
    </lineage>
</organism>
<sequence length="317" mass="33701">MSSLSLLAQTVLSPYAENGNTGNCYEIFFALDVLRSMGLTDADLDGLAGLLNRIKAANLRTVDKIDVALTLVRGRPVQAGGCVVAGQTVVGLRNVTQDDNDGGTGDIVLCLASGRELAVSIFAGKVKRDGAIEKCLSNPTCSRYGCTDADATAFKGIAAAAVPEYKKEMTLKYGADEEAWNRKPSAAAVKACSVVAAATAARFNALPAHERVARFQDLTRCSNGGKPADMLCVVNPNCKKYALFNIVKSNIGATASAVSVRADQFWLYMTIDGQEVGKTQVKFNNGVYHKGKTSSIISSWNASCYMNKVFTLESIVI</sequence>
<protein>
    <submittedName>
        <fullName evidence="1">Uncharacterized protein</fullName>
    </submittedName>
</protein>
<dbReference type="EMBL" id="MN740992">
    <property type="protein sequence ID" value="QHU21826.1"/>
    <property type="molecule type" value="Genomic_DNA"/>
</dbReference>
<accession>A0A6C0KXH0</accession>
<name>A0A6C0KXH0_9ZZZZ</name>